<evidence type="ECO:0000313" key="1">
    <source>
        <dbReference type="EMBL" id="OGY27358.1"/>
    </source>
</evidence>
<dbReference type="EMBL" id="MHCU01000040">
    <property type="protein sequence ID" value="OGY27358.1"/>
    <property type="molecule type" value="Genomic_DNA"/>
</dbReference>
<accession>A0A1G1WI02</accession>
<comment type="caution">
    <text evidence="1">The sequence shown here is derived from an EMBL/GenBank/DDBJ whole genome shotgun (WGS) entry which is preliminary data.</text>
</comment>
<sequence length="181" mass="20175">MLNIPIRVSALVLIVLAALLTNPTFSTQGNNLEAYELKVSDLHTQKIVISAQVQARADNRADRLRRFLSLVGSPMAAEAGDLVKIADRYDLDWTFLPAIAGVESTYGRFVPAGSHNAFGWHNGNFYFNSWTAASEYVAKGIKEKWGYLGKTTPWKIGPYYAENPNWAARVQLNIAVIRNFK</sequence>
<proteinExistence type="predicted"/>
<reference evidence="1 2" key="1">
    <citation type="journal article" date="2016" name="Nat. Commun.">
        <title>Thousands of microbial genomes shed light on interconnected biogeochemical processes in an aquifer system.</title>
        <authorList>
            <person name="Anantharaman K."/>
            <person name="Brown C.T."/>
            <person name="Hug L.A."/>
            <person name="Sharon I."/>
            <person name="Castelle C.J."/>
            <person name="Probst A.J."/>
            <person name="Thomas B.C."/>
            <person name="Singh A."/>
            <person name="Wilkins M.J."/>
            <person name="Karaoz U."/>
            <person name="Brodie E.L."/>
            <person name="Williams K.H."/>
            <person name="Hubbard S.S."/>
            <person name="Banfield J.F."/>
        </authorList>
    </citation>
    <scope>NUCLEOTIDE SEQUENCE [LARGE SCALE GENOMIC DNA]</scope>
</reference>
<gene>
    <name evidence="1" type="ORF">A2Z42_01665</name>
</gene>
<dbReference type="Proteomes" id="UP000176645">
    <property type="component" value="Unassembled WGS sequence"/>
</dbReference>
<dbReference type="InterPro" id="IPR023346">
    <property type="entry name" value="Lysozyme-like_dom_sf"/>
</dbReference>
<organism evidence="1 2">
    <name type="scientific">Candidatus Woykebacteria bacterium RBG_19FT_COMBO_43_10</name>
    <dbReference type="NCBI Taxonomy" id="1802598"/>
    <lineage>
        <taxon>Bacteria</taxon>
        <taxon>Candidatus Woykeibacteriota</taxon>
    </lineage>
</organism>
<evidence type="ECO:0008006" key="3">
    <source>
        <dbReference type="Google" id="ProtNLM"/>
    </source>
</evidence>
<protein>
    <recommendedName>
        <fullName evidence="3">Mannosyl-glycoprotein endo-beta-N-acetylglucosamidase-like domain-containing protein</fullName>
    </recommendedName>
</protein>
<name>A0A1G1WI02_9BACT</name>
<dbReference type="SUPFAM" id="SSF53955">
    <property type="entry name" value="Lysozyme-like"/>
    <property type="match status" value="1"/>
</dbReference>
<dbReference type="AlphaFoldDB" id="A0A1G1WI02"/>
<evidence type="ECO:0000313" key="2">
    <source>
        <dbReference type="Proteomes" id="UP000176645"/>
    </source>
</evidence>